<feature type="transmembrane region" description="Helical" evidence="1">
    <location>
        <begin position="173"/>
        <end position="188"/>
    </location>
</feature>
<feature type="transmembrane region" description="Helical" evidence="1">
    <location>
        <begin position="150"/>
        <end position="167"/>
    </location>
</feature>
<keyword evidence="3" id="KW-0012">Acyltransferase</keyword>
<keyword evidence="1" id="KW-0472">Membrane</keyword>
<keyword evidence="3" id="KW-0808">Transferase</keyword>
<evidence type="ECO:0000313" key="3">
    <source>
        <dbReference type="EMBL" id="RDF02603.1"/>
    </source>
</evidence>
<feature type="transmembrane region" description="Helical" evidence="1">
    <location>
        <begin position="279"/>
        <end position="302"/>
    </location>
</feature>
<dbReference type="PANTHER" id="PTHR37312:SF1">
    <property type="entry name" value="MEMBRANE-BOUND ACYLTRANSFERASE YKRP-RELATED"/>
    <property type="match status" value="1"/>
</dbReference>
<name>A0A369Z9G8_HAEPH</name>
<dbReference type="Pfam" id="PF01757">
    <property type="entry name" value="Acyl_transf_3"/>
    <property type="match status" value="1"/>
</dbReference>
<dbReference type="PANTHER" id="PTHR37312">
    <property type="entry name" value="MEMBRANE-BOUND ACYLTRANSFERASE YKRP-RELATED"/>
    <property type="match status" value="1"/>
</dbReference>
<reference evidence="3 4" key="1">
    <citation type="submission" date="2018-05" db="EMBL/GenBank/DDBJ databases">
        <title>Draft Genome Sequences for a Diverse set of 7 Haemophilus Species.</title>
        <authorList>
            <person name="Nichols M."/>
            <person name="Topaz N."/>
            <person name="Wang X."/>
            <person name="Wang X."/>
            <person name="Boxrud D."/>
        </authorList>
    </citation>
    <scope>NUCLEOTIDE SEQUENCE [LARGE SCALE GENOMIC DNA]</scope>
    <source>
        <strain evidence="3 4">C2010039593</strain>
    </source>
</reference>
<feature type="transmembrane region" description="Helical" evidence="1">
    <location>
        <begin position="47"/>
        <end position="65"/>
    </location>
</feature>
<feature type="transmembrane region" description="Helical" evidence="1">
    <location>
        <begin position="246"/>
        <end position="267"/>
    </location>
</feature>
<dbReference type="RefSeq" id="WP_111313214.1">
    <property type="nucleotide sequence ID" value="NZ_CAUVRQ010000001.1"/>
</dbReference>
<dbReference type="GO" id="GO:0016747">
    <property type="term" value="F:acyltransferase activity, transferring groups other than amino-acyl groups"/>
    <property type="evidence" value="ECO:0007669"/>
    <property type="project" value="InterPro"/>
</dbReference>
<keyword evidence="1" id="KW-1133">Transmembrane helix</keyword>
<evidence type="ECO:0000313" key="4">
    <source>
        <dbReference type="Proteomes" id="UP000253999"/>
    </source>
</evidence>
<evidence type="ECO:0000259" key="2">
    <source>
        <dbReference type="Pfam" id="PF01757"/>
    </source>
</evidence>
<feature type="transmembrane region" description="Helical" evidence="1">
    <location>
        <begin position="85"/>
        <end position="105"/>
    </location>
</feature>
<dbReference type="Proteomes" id="UP000253999">
    <property type="component" value="Unassembled WGS sequence"/>
</dbReference>
<feature type="transmembrane region" description="Helical" evidence="1">
    <location>
        <begin position="12"/>
        <end position="35"/>
    </location>
</feature>
<feature type="transmembrane region" description="Helical" evidence="1">
    <location>
        <begin position="125"/>
        <end position="145"/>
    </location>
</feature>
<gene>
    <name evidence="3" type="ORF">DPV98_07080</name>
</gene>
<dbReference type="AlphaFoldDB" id="A0A369Z9G8"/>
<comment type="caution">
    <text evidence="3">The sequence shown here is derived from an EMBL/GenBank/DDBJ whole genome shotgun (WGS) entry which is preliminary data.</text>
</comment>
<feature type="domain" description="Acyltransferase 3" evidence="2">
    <location>
        <begin position="6"/>
        <end position="330"/>
    </location>
</feature>
<feature type="transmembrane region" description="Helical" evidence="1">
    <location>
        <begin position="314"/>
        <end position="334"/>
    </location>
</feature>
<dbReference type="InterPro" id="IPR002656">
    <property type="entry name" value="Acyl_transf_3_dom"/>
</dbReference>
<sequence>MTDERNRWLDIVKGLTIFLMILGHCIQNGNGAAYISSQAFWSDKVTIFIYSFHMPLFMLISGYFLHYSLKKRPLVKALRNKINHLLYPIIIFNLYNYIIGNTAYIDNLFYIIINLNDLAFKIFDGYWFLWTVLIFSILVTLVHFLLKDNLVIYIVIFFLLFFIPNFIFNLQTFRIDFMYPFFIIGYLFPKWEFKLTRPLLIWFLVCAIFAIQLYLFDEKDYIYASGLNILHSKLNLSVLEQIKIDLFRISIGISGSLFFLISVYYVYHQFFKLERLWKIFSYIGVNSLLIYCLQEILITFLIRSYAKDFELSYFNNLLQTFFTLFCCFIIIEILKRNELLRKLHLG</sequence>
<evidence type="ECO:0000256" key="1">
    <source>
        <dbReference type="SAM" id="Phobius"/>
    </source>
</evidence>
<protein>
    <submittedName>
        <fullName evidence="3">Acyltransferase</fullName>
    </submittedName>
</protein>
<proteinExistence type="predicted"/>
<dbReference type="InterPro" id="IPR052734">
    <property type="entry name" value="Nod_factor_acetyltransferase"/>
</dbReference>
<accession>A0A369Z9G8</accession>
<organism evidence="3 4">
    <name type="scientific">Haemophilus parahaemolyticus</name>
    <dbReference type="NCBI Taxonomy" id="735"/>
    <lineage>
        <taxon>Bacteria</taxon>
        <taxon>Pseudomonadati</taxon>
        <taxon>Pseudomonadota</taxon>
        <taxon>Gammaproteobacteria</taxon>
        <taxon>Pasteurellales</taxon>
        <taxon>Pasteurellaceae</taxon>
        <taxon>Haemophilus</taxon>
    </lineage>
</organism>
<feature type="transmembrane region" description="Helical" evidence="1">
    <location>
        <begin position="200"/>
        <end position="216"/>
    </location>
</feature>
<dbReference type="EMBL" id="QEQD01000007">
    <property type="protein sequence ID" value="RDF02603.1"/>
    <property type="molecule type" value="Genomic_DNA"/>
</dbReference>
<keyword evidence="1" id="KW-0812">Transmembrane</keyword>